<name>G0QKY3_ICHMU</name>
<evidence type="ECO:0000259" key="5">
    <source>
        <dbReference type="Pfam" id="PF01248"/>
    </source>
</evidence>
<dbReference type="SUPFAM" id="SSF55315">
    <property type="entry name" value="L30e-like"/>
    <property type="match status" value="1"/>
</dbReference>
<dbReference type="Gene3D" id="3.30.1330.30">
    <property type="match status" value="1"/>
</dbReference>
<dbReference type="FunCoup" id="G0QKY3">
    <property type="interactions" value="423"/>
</dbReference>
<accession>G0QKY3</accession>
<proteinExistence type="inferred from homology"/>
<keyword evidence="2 4" id="KW-0689">Ribosomal protein</keyword>
<dbReference type="GO" id="GO:0005840">
    <property type="term" value="C:ribosome"/>
    <property type="evidence" value="ECO:0007669"/>
    <property type="project" value="UniProtKB-KW"/>
</dbReference>
<dbReference type="Proteomes" id="UP000008983">
    <property type="component" value="Unassembled WGS sequence"/>
</dbReference>
<dbReference type="RefSeq" id="XP_004039438.1">
    <property type="nucleotide sequence ID" value="XM_004039390.1"/>
</dbReference>
<dbReference type="OMA" id="DLGQWVG"/>
<evidence type="ECO:0000256" key="3">
    <source>
        <dbReference type="ARBA" id="ARBA00023274"/>
    </source>
</evidence>
<dbReference type="InterPro" id="IPR000530">
    <property type="entry name" value="Ribosomal_eS12"/>
</dbReference>
<dbReference type="STRING" id="857967.G0QKY3"/>
<dbReference type="GeneID" id="14910311"/>
<dbReference type="AlphaFoldDB" id="G0QKY3"/>
<evidence type="ECO:0000256" key="4">
    <source>
        <dbReference type="RuleBase" id="RU000670"/>
    </source>
</evidence>
<dbReference type="InterPro" id="IPR004038">
    <property type="entry name" value="Ribosomal_eL8/eL30/eS12/Gad45"/>
</dbReference>
<dbReference type="OrthoDB" id="288681at2759"/>
<keyword evidence="3 4" id="KW-0687">Ribonucleoprotein</keyword>
<dbReference type="GO" id="GO:0003735">
    <property type="term" value="F:structural constituent of ribosome"/>
    <property type="evidence" value="ECO:0007669"/>
    <property type="project" value="InterPro"/>
</dbReference>
<feature type="non-terminal residue" evidence="6">
    <location>
        <position position="1"/>
    </location>
</feature>
<dbReference type="PRINTS" id="PR00972">
    <property type="entry name" value="RIBSOMALS12E"/>
</dbReference>
<protein>
    <recommendedName>
        <fullName evidence="4">40S ribosomal protein S12</fullName>
    </recommendedName>
</protein>
<reference evidence="6 7" key="1">
    <citation type="submission" date="2011-07" db="EMBL/GenBank/DDBJ databases">
        <authorList>
            <person name="Coyne R."/>
            <person name="Brami D."/>
            <person name="Johnson J."/>
            <person name="Hostetler J."/>
            <person name="Hannick L."/>
            <person name="Clark T."/>
            <person name="Cassidy-Hanley D."/>
            <person name="Inman J."/>
        </authorList>
    </citation>
    <scope>NUCLEOTIDE SEQUENCE [LARGE SCALE GENOMIC DNA]</scope>
    <source>
        <strain evidence="6 7">G5</strain>
    </source>
</reference>
<dbReference type="EMBL" id="GL983202">
    <property type="protein sequence ID" value="EGR34134.1"/>
    <property type="molecule type" value="Genomic_DNA"/>
</dbReference>
<dbReference type="InterPro" id="IPR029064">
    <property type="entry name" value="Ribosomal_eL30-like_sf"/>
</dbReference>
<dbReference type="GO" id="GO:1990904">
    <property type="term" value="C:ribonucleoprotein complex"/>
    <property type="evidence" value="ECO:0007669"/>
    <property type="project" value="UniProtKB-KW"/>
</dbReference>
<evidence type="ECO:0000313" key="7">
    <source>
        <dbReference type="Proteomes" id="UP000008983"/>
    </source>
</evidence>
<gene>
    <name evidence="6" type="ORF">IMG5_023580</name>
</gene>
<evidence type="ECO:0000313" key="6">
    <source>
        <dbReference type="EMBL" id="EGR34134.1"/>
    </source>
</evidence>
<organism evidence="6 7">
    <name type="scientific">Ichthyophthirius multifiliis</name>
    <name type="common">White spot disease agent</name>
    <name type="synonym">Ich</name>
    <dbReference type="NCBI Taxonomy" id="5932"/>
    <lineage>
        <taxon>Eukaryota</taxon>
        <taxon>Sar</taxon>
        <taxon>Alveolata</taxon>
        <taxon>Ciliophora</taxon>
        <taxon>Intramacronucleata</taxon>
        <taxon>Oligohymenophorea</taxon>
        <taxon>Hymenostomatida</taxon>
        <taxon>Ophryoglenina</taxon>
        <taxon>Ichthyophthirius</taxon>
    </lineage>
</organism>
<evidence type="ECO:0000256" key="2">
    <source>
        <dbReference type="ARBA" id="ARBA00022980"/>
    </source>
</evidence>
<dbReference type="Pfam" id="PF01248">
    <property type="entry name" value="Ribosomal_L7Ae"/>
    <property type="match status" value="1"/>
</dbReference>
<dbReference type="PANTHER" id="PTHR11843">
    <property type="entry name" value="40S RIBOSOMAL PROTEIN S12"/>
    <property type="match status" value="1"/>
</dbReference>
<dbReference type="InParanoid" id="G0QKY3"/>
<evidence type="ECO:0000256" key="1">
    <source>
        <dbReference type="ARBA" id="ARBA00005824"/>
    </source>
</evidence>
<sequence length="142" mass="16181">KKQENKNYFFKKKKKLKKKKMSEIHETLSKVIKSSQCQDTISRGLHEVCRVLEAKQALFVVLADDCSEANYVKLVKALCKKNEIGLITGVKRTEIGQWLGHFKTNAKNEAKKIRGCSSLAIRKYAPEITEDEKKVVEGALKK</sequence>
<comment type="similarity">
    <text evidence="1 4">Belongs to the eukaryotic ribosomal protein eS12 family.</text>
</comment>
<feature type="domain" description="Ribosomal protein eL8/eL30/eS12/Gadd45" evidence="5">
    <location>
        <begin position="28"/>
        <end position="117"/>
    </location>
</feature>
<keyword evidence="7" id="KW-1185">Reference proteome</keyword>
<dbReference type="eggNOG" id="KOG3406">
    <property type="taxonomic scope" value="Eukaryota"/>
</dbReference>
<dbReference type="GO" id="GO:0006412">
    <property type="term" value="P:translation"/>
    <property type="evidence" value="ECO:0007669"/>
    <property type="project" value="InterPro"/>
</dbReference>